<organism evidence="4 5">
    <name type="scientific">Paractinoplanes hotanensis</name>
    <dbReference type="NCBI Taxonomy" id="2906497"/>
    <lineage>
        <taxon>Bacteria</taxon>
        <taxon>Bacillati</taxon>
        <taxon>Actinomycetota</taxon>
        <taxon>Actinomycetes</taxon>
        <taxon>Micromonosporales</taxon>
        <taxon>Micromonosporaceae</taxon>
        <taxon>Paractinoplanes</taxon>
    </lineage>
</organism>
<sequence length="2336" mass="248779">MLSKNRWGARLVARWRRLAVLGLVAAAGPALIGLTPVAAVADPKGVDWPEPKPLERVQLDRSKKAAAPKVPAKTYAKFAVGSNSSLPGAHDSTVRLASRTKVRAGSSPVSVTRGAQGSAPEQVRVTTVDQKTAQAAGVRGVMFALRGTGAAGQVDVEVDPTTFRNAYGGGYESRLRLVQLPACALTTPELEQCRVRTPLPALTGAPLAASASVSSGVTVLAAEPDASGRSGDFKATDLSAGGSWSTSGNTGAFTYNYPISVPPAVGGGAPALSLSYSSSSQDARTLGTNNQSSWVGDGWNTPDNFIERTYRSCEDVEGSGAPEYSGDLCWAGQVLTLSLNGSSTEIVYDDQTKTFRSANDSATTKIESLTGATNETKNGEYFRVIENGVQYYFGLNRLPGWTSTKDETKSVRTVPVYKAHGGVAACPDGSFAATSCKLGYRFGLDFVVDRNGNAMAYYYGQETNFYGANMKDTAVEYVRGGTLKRIEYGLRAGSVYSTSPSGKITFNTTERCFPGEPAGNTCASDQFGVEHAEYWPDVPVDLNCTSGQDCINHAPSFWSRRRLASIVTEVLVNGAMTPVDRYDLTQTLPDGGDHAPTLWLQSIKHTGLDKSGGATVTADGGTVSFNPAQLFNRVGTLPGLPKMWYNRVGNVTSETGAETVVTYNTPTCSGLPASDLADENDTKAQAFASTNKTGCFPVYWTPQAQPRPLIDWFYTHPVKSVVTLDNWNKYQDGTQPKLVTEYSYEGDPGWHYDDNEVVEKKNRTWGQFRGYPEVHVTTGDTAVFHKNNKTEVYDQKTLTKTFYFLGMNGDVLPGGKTRSVPALSSTDGTVSVTDSPELTGQVFETVTYTGVGGMPESATVSVPKIIGPTASRARTGLPTLEANMVVPSRTLTRQKVSYGWRKTETATFYNTTLGQSTTGMAVQQVDRGETGAAGNVPLCTFNKYVDMTVPIVGGSTAGIVLPSELIKTNQDCAAAGATPSGTLISDARTSYDAAGNPTLIKAAATASGTTVSKWLDTTSTAYDMYGRAKTVTRTPNSTGLAQAVHTRYSPSTGELPKTLTTVTPVTSGTDCSAVTVSSKDCQVATMTLAPARQLPIAEVDIAGSLSSAEYDALGRLTSAWLPNKNREAKAPANMKYEYLLRSTAPSVVTTQTLADNDKTDAPITYIANKVLHDAMLRPLESQSTGENGATIVSDIQYDSHGWTVLTNDAYAVDGSPGDSLISDHLSQVSVPSTTVIDHDAMGRVTQTTAEHNGVETFRTRSAHTGDKVTTVPPTGGIATTSITNARGKLTELQQYTTAPTLSGSVTAGFTASGGASNSVKYEYTDAGLPTKTIGPDQSTWVDTYDLLGRKTKHVDPDTGTSLTQYDDAGNATLSRDGRGVQLSYTYDLLGRRLTGTKVSTKFQFASWTYDTLRIGSPTSSTRKVSGVEGGYTVEVAGYSKLGRPMGQKISLPSAEAPLPVSYETSFAYTPNNELLARQTDPAVAGLPEETITYGRGLLGAATSTKGIEAYVSDTIYTEFGQPSKVTLGPSTKQAEVMYGYDEYTLRRSSRTVSRAEGIGPVVDEANYTYDDAGNPLSVTNKQTENGNPVTDTQCYRYDSLARLADAWTASGACPAANVLKPAAGGVATGTGAYWQSLTYDAIGGRKQLVDHSTSGGPDVTTAYTLGCSTACNGTGAQPHTLTETKGNADPTKFVYDVGGNLLTRTATSGKNQTLKWDDEGRLAEVATSNGTTKFVYDADGNQLIRRDPKRTSLFAGDTEVVIDTSVPAKPVTLGAVRTYSHGGAGPVAIRSTLPGGGAHYLISDSHNNATLTMDTTTQAVARQQFKPYGEDRANANPTAWPDMTRGYLGAAKNIDTGYTDVGARKYDPVLGRFISPDPILEVTDPSQLGGYTYAGDNPITHSDPSGLRIDPTETGCAEGNGGACGGQESSKRIDVVEDGNGGGTVGGVRVTNAQVKGNVYHFAKELDYAYDQYQRAWGSSWDAMDDDKKMLYMMNSACDGAAGYGSACSAIYTKDVDTALNARTIGTVFPSLDSEGLKAAVEAEMGGGGASRLLSEGKVIRPKSKIMADEALADLEAMSMGGRLAKLCDSFAPDTEVLMADGSTKPISEIRVGDEVVATDPTTGETAAREVTRLHVNTDVELADLTVELADGRQATLSTTQHHPFWSPDRNEWIDAGELRRTDELRTLAPLAQPDVQAVRLFVGRRTMYNLTVADIHTYYVLAGTTPVLVHNTNCDVPFGPRMNYEANPKHAGGRAGGYVSGEPTNAQAMLDRSRLVNSTSGRRVAYDRDANEIVMFARHNGANYHGYVSTWRDLPREAQNVLIKEKIFKPNGKLR</sequence>
<evidence type="ECO:0000256" key="1">
    <source>
        <dbReference type="ARBA" id="ARBA00022737"/>
    </source>
</evidence>
<comment type="caution">
    <text evidence="4">The sequence shown here is derived from an EMBL/GenBank/DDBJ whole genome shotgun (WGS) entry which is preliminary data.</text>
</comment>
<accession>A0ABT0YFV3</accession>
<protein>
    <submittedName>
        <fullName evidence="4">Polymorphic toxin-type HINT domain-containing protein</fullName>
    </submittedName>
</protein>
<name>A0ABT0YFV3_9ACTN</name>
<dbReference type="InterPro" id="IPR056823">
    <property type="entry name" value="TEN-like_YD-shell"/>
</dbReference>
<gene>
    <name evidence="4" type="ORF">LXN57_44375</name>
</gene>
<dbReference type="Pfam" id="PF25023">
    <property type="entry name" value="TEN_YD-shell"/>
    <property type="match status" value="1"/>
</dbReference>
<dbReference type="Gene3D" id="2.170.16.10">
    <property type="entry name" value="Hedgehog/Intein (Hint) domain"/>
    <property type="match status" value="1"/>
</dbReference>
<dbReference type="Pfam" id="PF07591">
    <property type="entry name" value="PT-HINT"/>
    <property type="match status" value="1"/>
</dbReference>
<dbReference type="EMBL" id="JAMQOL010000079">
    <property type="protein sequence ID" value="MCM4084590.1"/>
    <property type="molecule type" value="Genomic_DNA"/>
</dbReference>
<dbReference type="CDD" id="cd20695">
    <property type="entry name" value="CdiA-CT_5T87E_Ct"/>
    <property type="match status" value="1"/>
</dbReference>
<keyword evidence="5" id="KW-1185">Reference proteome</keyword>
<dbReference type="NCBIfam" id="TIGR03696">
    <property type="entry name" value="Rhs_assc_core"/>
    <property type="match status" value="1"/>
</dbReference>
<dbReference type="InterPro" id="IPR022385">
    <property type="entry name" value="Rhs_assc_core"/>
</dbReference>
<dbReference type="Gene3D" id="2.180.10.10">
    <property type="entry name" value="RHS repeat-associated core"/>
    <property type="match status" value="2"/>
</dbReference>
<evidence type="ECO:0000313" key="5">
    <source>
        <dbReference type="Proteomes" id="UP001523216"/>
    </source>
</evidence>
<keyword evidence="1" id="KW-0677">Repeat</keyword>
<dbReference type="CDD" id="cd00081">
    <property type="entry name" value="Hint"/>
    <property type="match status" value="1"/>
</dbReference>
<dbReference type="SUPFAM" id="SSF51294">
    <property type="entry name" value="Hedgehog/intein (Hint) domain"/>
    <property type="match status" value="1"/>
</dbReference>
<dbReference type="PANTHER" id="PTHR32305">
    <property type="match status" value="1"/>
</dbReference>
<evidence type="ECO:0000259" key="3">
    <source>
        <dbReference type="SMART" id="SM00306"/>
    </source>
</evidence>
<proteinExistence type="predicted"/>
<reference evidence="4 5" key="1">
    <citation type="submission" date="2022-06" db="EMBL/GenBank/DDBJ databases">
        <title>Actinoplanes abujensis sp. nov., isolated from Nigerian arid soil.</title>
        <authorList>
            <person name="Ding P."/>
        </authorList>
    </citation>
    <scope>NUCLEOTIDE SEQUENCE [LARGE SCALE GENOMIC DNA]</scope>
    <source>
        <strain evidence="5">TRM88002</strain>
    </source>
</reference>
<dbReference type="NCBIfam" id="TIGR01643">
    <property type="entry name" value="YD_repeat_2x"/>
    <property type="match status" value="2"/>
</dbReference>
<evidence type="ECO:0000313" key="4">
    <source>
        <dbReference type="EMBL" id="MCM4084590.1"/>
    </source>
</evidence>
<dbReference type="InterPro" id="IPR003587">
    <property type="entry name" value="Hint_dom_N"/>
</dbReference>
<feature type="domain" description="Hint" evidence="3">
    <location>
        <begin position="2088"/>
        <end position="2195"/>
    </location>
</feature>
<feature type="signal peptide" evidence="2">
    <location>
        <begin position="1"/>
        <end position="41"/>
    </location>
</feature>
<dbReference type="Proteomes" id="UP001523216">
    <property type="component" value="Unassembled WGS sequence"/>
</dbReference>
<dbReference type="PANTHER" id="PTHR32305:SF17">
    <property type="entry name" value="TRNA NUCLEASE WAPA"/>
    <property type="match status" value="1"/>
</dbReference>
<evidence type="ECO:0000256" key="2">
    <source>
        <dbReference type="SAM" id="SignalP"/>
    </source>
</evidence>
<keyword evidence="2" id="KW-0732">Signal</keyword>
<dbReference type="SMART" id="SM00306">
    <property type="entry name" value="HintN"/>
    <property type="match status" value="1"/>
</dbReference>
<dbReference type="InterPro" id="IPR036844">
    <property type="entry name" value="Hint_dom_sf"/>
</dbReference>
<dbReference type="InterPro" id="IPR006530">
    <property type="entry name" value="YD"/>
</dbReference>
<dbReference type="InterPro" id="IPR050708">
    <property type="entry name" value="T6SS_VgrG/RHS"/>
</dbReference>
<dbReference type="RefSeq" id="WP_251804336.1">
    <property type="nucleotide sequence ID" value="NZ_JAMQOL010000079.1"/>
</dbReference>
<feature type="chain" id="PRO_5045562349" evidence="2">
    <location>
        <begin position="42"/>
        <end position="2336"/>
    </location>
</feature>